<dbReference type="InterPro" id="IPR044929">
    <property type="entry name" value="DNA/RNA_non-sp_Endonuclease_sf"/>
</dbReference>
<keyword evidence="7" id="KW-0460">Magnesium</keyword>
<protein>
    <recommendedName>
        <fullName evidence="10">Endonuclease</fullName>
        <ecNumber evidence="10">3.1.30.-</ecNumber>
    </recommendedName>
</protein>
<evidence type="ECO:0000256" key="8">
    <source>
        <dbReference type="PIRSR" id="PIRSR640255-1"/>
    </source>
</evidence>
<comment type="caution">
    <text evidence="14">The sequence shown here is derived from an EMBL/GenBank/DDBJ whole genome shotgun (WGS) entry which is preliminary data.</text>
</comment>
<evidence type="ECO:0000313" key="14">
    <source>
        <dbReference type="EMBL" id="NYG31439.1"/>
    </source>
</evidence>
<dbReference type="GO" id="GO:0046872">
    <property type="term" value="F:metal ion binding"/>
    <property type="evidence" value="ECO:0007669"/>
    <property type="project" value="UniProtKB-KW"/>
</dbReference>
<dbReference type="EC" id="3.1.30.-" evidence="10"/>
<dbReference type="AlphaFoldDB" id="A0A7Y9UAH3"/>
<dbReference type="InterPro" id="IPR020821">
    <property type="entry name" value="ENPP1-3/EXOG-like_nuc-like"/>
</dbReference>
<evidence type="ECO:0000256" key="7">
    <source>
        <dbReference type="ARBA" id="ARBA00022842"/>
    </source>
</evidence>
<proteinExistence type="inferred from homology"/>
<evidence type="ECO:0000256" key="9">
    <source>
        <dbReference type="PIRSR" id="PIRSR640255-2"/>
    </source>
</evidence>
<evidence type="ECO:0000256" key="5">
    <source>
        <dbReference type="ARBA" id="ARBA00022759"/>
    </source>
</evidence>
<reference evidence="14 15" key="1">
    <citation type="submission" date="2020-07" db="EMBL/GenBank/DDBJ databases">
        <title>Genomic Encyclopedia of Archaeal and Bacterial Type Strains, Phase II (KMG-II): from individual species to whole genera.</title>
        <authorList>
            <person name="Goeker M."/>
        </authorList>
    </citation>
    <scope>NUCLEOTIDE SEQUENCE [LARGE SCALE GENOMIC DNA]</scope>
    <source>
        <strain evidence="14 15">DSM 21226</strain>
    </source>
</reference>
<dbReference type="PANTHER" id="PTHR13966">
    <property type="entry name" value="ENDONUCLEASE RELATED"/>
    <property type="match status" value="1"/>
</dbReference>
<feature type="domain" description="ENPP1-3/EXOG-like endonuclease/phosphodiesterase" evidence="12">
    <location>
        <begin position="51"/>
        <end position="242"/>
    </location>
</feature>
<keyword evidence="15" id="KW-1185">Reference proteome</keyword>
<dbReference type="InterPro" id="IPR018524">
    <property type="entry name" value="DNA/RNA_endonuclease_AS"/>
</dbReference>
<dbReference type="SUPFAM" id="SSF54060">
    <property type="entry name" value="His-Me finger endonucleases"/>
    <property type="match status" value="1"/>
</dbReference>
<evidence type="ECO:0000256" key="4">
    <source>
        <dbReference type="ARBA" id="ARBA00022723"/>
    </source>
</evidence>
<dbReference type="InterPro" id="IPR001604">
    <property type="entry name" value="Endo_G_ENPP1-like_dom"/>
</dbReference>
<dbReference type="EMBL" id="JACCFH010000001">
    <property type="protein sequence ID" value="NYG31439.1"/>
    <property type="molecule type" value="Genomic_DNA"/>
</dbReference>
<evidence type="ECO:0000256" key="3">
    <source>
        <dbReference type="ARBA" id="ARBA00022722"/>
    </source>
</evidence>
<accession>A0A7Y9UAH3</accession>
<dbReference type="Proteomes" id="UP000518288">
    <property type="component" value="Unassembled WGS sequence"/>
</dbReference>
<keyword evidence="4 9" id="KW-0479">Metal-binding</keyword>
<feature type="binding site" evidence="9">
    <location>
        <position position="145"/>
    </location>
    <ligand>
        <name>Mg(2+)</name>
        <dbReference type="ChEBI" id="CHEBI:18420"/>
        <note>catalytic</note>
    </ligand>
</feature>
<dbReference type="SMART" id="SM00477">
    <property type="entry name" value="NUC"/>
    <property type="match status" value="1"/>
</dbReference>
<dbReference type="RefSeq" id="WP_310732766.1">
    <property type="nucleotide sequence ID" value="NZ_JACCFH010000001.1"/>
</dbReference>
<feature type="chain" id="PRO_5031023465" description="Endonuclease" evidence="11">
    <location>
        <begin position="24"/>
        <end position="243"/>
    </location>
</feature>
<comment type="similarity">
    <text evidence="2 10">Belongs to the DNA/RNA non-specific endonuclease family.</text>
</comment>
<dbReference type="PROSITE" id="PS01070">
    <property type="entry name" value="NUCLEASE_NON_SPEC"/>
    <property type="match status" value="1"/>
</dbReference>
<keyword evidence="11" id="KW-0732">Signal</keyword>
<keyword evidence="6 10" id="KW-0378">Hydrolase</keyword>
<feature type="signal peptide" evidence="11">
    <location>
        <begin position="1"/>
        <end position="23"/>
    </location>
</feature>
<sequence>MRSLSRWVAIATLGWATASAAVAQSQCPQFYPQVQPQFPAGLYSQLREVCFDAFVSLHSGQTRTPVLTVERLTREQLAQAQDEERTNRFYPEARLPSADRAHLDDYKDSGYDRGHMAPAGDMPNAQAMAQSFSLANIVPQAPYNNRHTWAGIEKATRKFVMRAEGPVYVFTGPVFMEPVRKIGPNQVWVPTHLFKLVYDQMGRRAWAYWVDNTDAARASRPITYQTLVARTGVEFLPGIMVRD</sequence>
<dbReference type="InterPro" id="IPR044925">
    <property type="entry name" value="His-Me_finger_sf"/>
</dbReference>
<dbReference type="InterPro" id="IPR040255">
    <property type="entry name" value="Non-specific_endonuclease"/>
</dbReference>
<dbReference type="GO" id="GO:0004521">
    <property type="term" value="F:RNA endonuclease activity"/>
    <property type="evidence" value="ECO:0007669"/>
    <property type="project" value="TreeGrafter"/>
</dbReference>
<dbReference type="Pfam" id="PF01223">
    <property type="entry name" value="Endonuclease_NS"/>
    <property type="match status" value="1"/>
</dbReference>
<feature type="domain" description="DNA/RNA non-specific endonuclease/pyrophosphatase/phosphodiesterase" evidence="13">
    <location>
        <begin position="50"/>
        <end position="242"/>
    </location>
</feature>
<dbReference type="SMART" id="SM00892">
    <property type="entry name" value="Endonuclease_NS"/>
    <property type="match status" value="1"/>
</dbReference>
<keyword evidence="5 10" id="KW-0255">Endonuclease</keyword>
<evidence type="ECO:0000256" key="11">
    <source>
        <dbReference type="SAM" id="SignalP"/>
    </source>
</evidence>
<evidence type="ECO:0000256" key="1">
    <source>
        <dbReference type="ARBA" id="ARBA00001946"/>
    </source>
</evidence>
<evidence type="ECO:0000259" key="13">
    <source>
        <dbReference type="SMART" id="SM00892"/>
    </source>
</evidence>
<evidence type="ECO:0000256" key="10">
    <source>
        <dbReference type="RuleBase" id="RU366055"/>
    </source>
</evidence>
<dbReference type="GO" id="GO:0003676">
    <property type="term" value="F:nucleic acid binding"/>
    <property type="evidence" value="ECO:0007669"/>
    <property type="project" value="InterPro"/>
</dbReference>
<organism evidence="14 15">
    <name type="scientific">Sphaerotilus montanus</name>
    <dbReference type="NCBI Taxonomy" id="522889"/>
    <lineage>
        <taxon>Bacteria</taxon>
        <taxon>Pseudomonadati</taxon>
        <taxon>Pseudomonadota</taxon>
        <taxon>Betaproteobacteria</taxon>
        <taxon>Burkholderiales</taxon>
        <taxon>Sphaerotilaceae</taxon>
        <taxon>Sphaerotilus</taxon>
    </lineage>
</organism>
<evidence type="ECO:0000256" key="6">
    <source>
        <dbReference type="ARBA" id="ARBA00022801"/>
    </source>
</evidence>
<dbReference type="PANTHER" id="PTHR13966:SF5">
    <property type="entry name" value="ENDONUCLEASE G, MITOCHONDRIAL"/>
    <property type="match status" value="1"/>
</dbReference>
<comment type="cofactor">
    <cofactor evidence="1 10">
        <name>Mg(2+)</name>
        <dbReference type="ChEBI" id="CHEBI:18420"/>
    </cofactor>
</comment>
<feature type="active site" description="Proton acceptor" evidence="8">
    <location>
        <position position="115"/>
    </location>
</feature>
<name>A0A7Y9UAH3_9BURK</name>
<evidence type="ECO:0000259" key="12">
    <source>
        <dbReference type="SMART" id="SM00477"/>
    </source>
</evidence>
<keyword evidence="3 10" id="KW-0540">Nuclease</keyword>
<evidence type="ECO:0000256" key="2">
    <source>
        <dbReference type="ARBA" id="ARBA00010052"/>
    </source>
</evidence>
<dbReference type="GO" id="GO:0000014">
    <property type="term" value="F:single-stranded DNA endodeoxyribonuclease activity"/>
    <property type="evidence" value="ECO:0007669"/>
    <property type="project" value="TreeGrafter"/>
</dbReference>
<dbReference type="Gene3D" id="3.40.570.10">
    <property type="entry name" value="Extracellular Endonuclease, subunit A"/>
    <property type="match status" value="1"/>
</dbReference>
<evidence type="ECO:0000313" key="15">
    <source>
        <dbReference type="Proteomes" id="UP000518288"/>
    </source>
</evidence>
<gene>
    <name evidence="14" type="ORF">BDD16_000425</name>
</gene>